<keyword evidence="1" id="KW-0479">Metal-binding</keyword>
<dbReference type="InterPro" id="IPR029063">
    <property type="entry name" value="SAM-dependent_MTases_sf"/>
</dbReference>
<dbReference type="EMBL" id="CP133270">
    <property type="protein sequence ID" value="WVX66542.1"/>
    <property type="molecule type" value="Genomic_DNA"/>
</dbReference>
<sequence length="344" mass="38762">MTGLLANKESEIFMESLPLELSNAIDRELAPLHPDRLRDACFELSNRYSRESVKGPFITTTEHRHAYIAARLPATYGAMRQIFRRIEAHKKNVKSILDLGSGVGSIAWAAKDAFPKLKSVMLVEEDLELLRLGQYLTDIHLDPLQLSWCHENLIEQEGFPVHDVVTMSYVLNELSPHDQLVLLNKAYLAADQLLILAEPGTPQGFANILRAREFLIKQGAHVLAPCTHNNTCPLAQAFHDKKDWCHFSVRIPRGKYHRRAKAAALPYEDEKYSYLVVSPMPLPTPQSRIIKSPILNTGHVILDLCDETGAHRKTISKSQGKIYRAARDAEWGDALNPSDFEGKE</sequence>
<keyword evidence="5" id="KW-0808">Transferase</keyword>
<evidence type="ECO:0000256" key="2">
    <source>
        <dbReference type="ARBA" id="ARBA00022946"/>
    </source>
</evidence>
<keyword evidence="5" id="KW-0489">Methyltransferase</keyword>
<keyword evidence="2" id="KW-0809">Transit peptide</keyword>
<organism evidence="5 6">
    <name type="scientific">Candidatus Bealeia paramacronuclearis</name>
    <dbReference type="NCBI Taxonomy" id="1921001"/>
    <lineage>
        <taxon>Bacteria</taxon>
        <taxon>Pseudomonadati</taxon>
        <taxon>Pseudomonadota</taxon>
        <taxon>Alphaproteobacteria</taxon>
        <taxon>Holosporales</taxon>
        <taxon>Holosporaceae</taxon>
        <taxon>Candidatus Bealeia</taxon>
    </lineage>
</organism>
<evidence type="ECO:0000256" key="1">
    <source>
        <dbReference type="ARBA" id="ARBA00022723"/>
    </source>
</evidence>
<dbReference type="RefSeq" id="WP_331255398.1">
    <property type="nucleotide sequence ID" value="NZ_CP133270.1"/>
</dbReference>
<keyword evidence="3" id="KW-0408">Iron</keyword>
<dbReference type="Pfam" id="PF09243">
    <property type="entry name" value="Rsm22"/>
    <property type="match status" value="1"/>
</dbReference>
<accession>A0ABZ2C525</accession>
<dbReference type="InterPro" id="IPR052571">
    <property type="entry name" value="Mt_RNA_Methyltransferase"/>
</dbReference>
<evidence type="ECO:0000256" key="3">
    <source>
        <dbReference type="ARBA" id="ARBA00023004"/>
    </source>
</evidence>
<dbReference type="InterPro" id="IPR015324">
    <property type="entry name" value="Ribosomal_Rsm22-like"/>
</dbReference>
<keyword evidence="4" id="KW-0411">Iron-sulfur</keyword>
<proteinExistence type="predicted"/>
<gene>
    <name evidence="5" type="ORF">Bealeia1_00721</name>
</gene>
<reference evidence="5 6" key="1">
    <citation type="journal article" date="2024" name="Environ. Microbiol.">
        <title>Novel evolutionary insights on the interactions of the Holosporales (Alphaproteobacteria) with eukaryotic hosts from comparative genomics.</title>
        <authorList>
            <person name="Giovannini M."/>
            <person name="Petroni G."/>
            <person name="Castelli M."/>
        </authorList>
    </citation>
    <scope>NUCLEOTIDE SEQUENCE [LARGE SCALE GENOMIC DNA]</scope>
    <source>
        <strain evidence="5 6">US_Bl 15I1</strain>
    </source>
</reference>
<dbReference type="Gene3D" id="3.40.50.150">
    <property type="entry name" value="Vaccinia Virus protein VP39"/>
    <property type="match status" value="1"/>
</dbReference>
<evidence type="ECO:0000313" key="6">
    <source>
        <dbReference type="Proteomes" id="UP001330434"/>
    </source>
</evidence>
<dbReference type="GO" id="GO:0032259">
    <property type="term" value="P:methylation"/>
    <property type="evidence" value="ECO:0007669"/>
    <property type="project" value="UniProtKB-KW"/>
</dbReference>
<keyword evidence="6" id="KW-1185">Reference proteome</keyword>
<evidence type="ECO:0000313" key="5">
    <source>
        <dbReference type="EMBL" id="WVX66542.1"/>
    </source>
</evidence>
<evidence type="ECO:0000256" key="4">
    <source>
        <dbReference type="ARBA" id="ARBA00023014"/>
    </source>
</evidence>
<dbReference type="PANTHER" id="PTHR13184:SF5">
    <property type="entry name" value="METHYLTRANSFERASE-LIKE PROTEIN 17, MITOCHONDRIAL"/>
    <property type="match status" value="1"/>
</dbReference>
<dbReference type="SUPFAM" id="SSF53335">
    <property type="entry name" value="S-adenosyl-L-methionine-dependent methyltransferases"/>
    <property type="match status" value="1"/>
</dbReference>
<name>A0ABZ2C525_9PROT</name>
<dbReference type="GO" id="GO:0008168">
    <property type="term" value="F:methyltransferase activity"/>
    <property type="evidence" value="ECO:0007669"/>
    <property type="project" value="UniProtKB-KW"/>
</dbReference>
<dbReference type="Proteomes" id="UP001330434">
    <property type="component" value="Chromosome"/>
</dbReference>
<protein>
    <submittedName>
        <fullName evidence="5">rRNA methyltransferase</fullName>
    </submittedName>
</protein>
<dbReference type="PANTHER" id="PTHR13184">
    <property type="entry name" value="37S RIBOSOMAL PROTEIN S22"/>
    <property type="match status" value="1"/>
</dbReference>